<dbReference type="EMBL" id="JAUTXT010000027">
    <property type="protein sequence ID" value="KAK3673204.1"/>
    <property type="molecule type" value="Genomic_DNA"/>
</dbReference>
<accession>A0AAE1BZ64</accession>
<protein>
    <recommendedName>
        <fullName evidence="4">BSD domain-containing protein</fullName>
    </recommendedName>
</protein>
<comment type="caution">
    <text evidence="2">The sequence shown here is derived from an EMBL/GenBank/DDBJ whole genome shotgun (WGS) entry which is preliminary data.</text>
</comment>
<feature type="compositionally biased region" description="Low complexity" evidence="1">
    <location>
        <begin position="177"/>
        <end position="190"/>
    </location>
</feature>
<name>A0AAE1BZ64_9PEZI</name>
<evidence type="ECO:0008006" key="4">
    <source>
        <dbReference type="Google" id="ProtNLM"/>
    </source>
</evidence>
<gene>
    <name evidence="2" type="ORF">LTR78_007044</name>
</gene>
<dbReference type="Proteomes" id="UP001274830">
    <property type="component" value="Unassembled WGS sequence"/>
</dbReference>
<organism evidence="2 3">
    <name type="scientific">Recurvomyces mirabilis</name>
    <dbReference type="NCBI Taxonomy" id="574656"/>
    <lineage>
        <taxon>Eukaryota</taxon>
        <taxon>Fungi</taxon>
        <taxon>Dikarya</taxon>
        <taxon>Ascomycota</taxon>
        <taxon>Pezizomycotina</taxon>
        <taxon>Dothideomycetes</taxon>
        <taxon>Dothideomycetidae</taxon>
        <taxon>Mycosphaerellales</taxon>
        <taxon>Teratosphaeriaceae</taxon>
        <taxon>Recurvomyces</taxon>
    </lineage>
</organism>
<reference evidence="2" key="1">
    <citation type="submission" date="2023-07" db="EMBL/GenBank/DDBJ databases">
        <title>Black Yeasts Isolated from many extreme environments.</title>
        <authorList>
            <person name="Coleine C."/>
            <person name="Stajich J.E."/>
            <person name="Selbmann L."/>
        </authorList>
    </citation>
    <scope>NUCLEOTIDE SEQUENCE</scope>
    <source>
        <strain evidence="2">CCFEE 5485</strain>
    </source>
</reference>
<proteinExistence type="predicted"/>
<dbReference type="AlphaFoldDB" id="A0AAE1BZ64"/>
<evidence type="ECO:0000313" key="3">
    <source>
        <dbReference type="Proteomes" id="UP001274830"/>
    </source>
</evidence>
<evidence type="ECO:0000256" key="1">
    <source>
        <dbReference type="SAM" id="MobiDB-lite"/>
    </source>
</evidence>
<keyword evidence="3" id="KW-1185">Reference proteome</keyword>
<evidence type="ECO:0000313" key="2">
    <source>
        <dbReference type="EMBL" id="KAK3673204.1"/>
    </source>
</evidence>
<feature type="region of interest" description="Disordered" evidence="1">
    <location>
        <begin position="173"/>
        <end position="199"/>
    </location>
</feature>
<sequence>MVFFSASISLYAEGRERTWRYEIGAGNEGSGYGKGEACARSTSRRGKAQCELLGESDITFGLLSAEVQELQRSLRQKRVTTSRPGGIVHDEEYWTRFSDRLSLQMLQDAYKPHYQPGFTQLKTVTSIARGDAGMGGSWVEVETDPRHASAIAGHAAVHRDRHFRRLPQMFATPPEQISLSSSSNSSITSELSDESTMRPDCLDDPFGPQPVVQRVEAESKLRESTAEWKKSQVESVHALYEHLRIRDQVRERVAASQSSKCPAEDGNRAVVFDESKEVLHTSEHESALLDGAARSGAEKEELALATSTVSIADVIESSGMIDLLGGTNRGSEDVMDEDDEWLIL</sequence>